<keyword evidence="11" id="KW-1185">Reference proteome</keyword>
<evidence type="ECO:0000259" key="9">
    <source>
        <dbReference type="Pfam" id="PF13231"/>
    </source>
</evidence>
<evidence type="ECO:0000256" key="7">
    <source>
        <dbReference type="ARBA" id="ARBA00023136"/>
    </source>
</evidence>
<keyword evidence="3 10" id="KW-0328">Glycosyltransferase</keyword>
<feature type="transmembrane region" description="Helical" evidence="8">
    <location>
        <begin position="248"/>
        <end position="268"/>
    </location>
</feature>
<dbReference type="AlphaFoldDB" id="A0A7W3MWP8"/>
<evidence type="ECO:0000256" key="1">
    <source>
        <dbReference type="ARBA" id="ARBA00004651"/>
    </source>
</evidence>
<feature type="transmembrane region" description="Helical" evidence="8">
    <location>
        <begin position="304"/>
        <end position="322"/>
    </location>
</feature>
<dbReference type="Proteomes" id="UP000539313">
    <property type="component" value="Unassembled WGS sequence"/>
</dbReference>
<dbReference type="InterPro" id="IPR038731">
    <property type="entry name" value="RgtA/B/C-like"/>
</dbReference>
<evidence type="ECO:0000256" key="8">
    <source>
        <dbReference type="SAM" id="Phobius"/>
    </source>
</evidence>
<evidence type="ECO:0000256" key="2">
    <source>
        <dbReference type="ARBA" id="ARBA00022475"/>
    </source>
</evidence>
<keyword evidence="2" id="KW-1003">Cell membrane</keyword>
<feature type="transmembrane region" description="Helical" evidence="8">
    <location>
        <begin position="57"/>
        <end position="78"/>
    </location>
</feature>
<dbReference type="GO" id="GO:0016763">
    <property type="term" value="F:pentosyltransferase activity"/>
    <property type="evidence" value="ECO:0007669"/>
    <property type="project" value="TreeGrafter"/>
</dbReference>
<evidence type="ECO:0000256" key="6">
    <source>
        <dbReference type="ARBA" id="ARBA00022989"/>
    </source>
</evidence>
<keyword evidence="6 8" id="KW-1133">Transmembrane helix</keyword>
<evidence type="ECO:0000313" key="10">
    <source>
        <dbReference type="EMBL" id="MBA9003202.1"/>
    </source>
</evidence>
<feature type="transmembrane region" description="Helical" evidence="8">
    <location>
        <begin position="140"/>
        <end position="166"/>
    </location>
</feature>
<dbReference type="PANTHER" id="PTHR33908:SF3">
    <property type="entry name" value="UNDECAPRENYL PHOSPHATE-ALPHA-4-AMINO-4-DEOXY-L-ARABINOSE ARABINOSYL TRANSFERASE"/>
    <property type="match status" value="1"/>
</dbReference>
<dbReference type="EMBL" id="JACJII010000001">
    <property type="protein sequence ID" value="MBA9003202.1"/>
    <property type="molecule type" value="Genomic_DNA"/>
</dbReference>
<keyword evidence="7 8" id="KW-0472">Membrane</keyword>
<protein>
    <submittedName>
        <fullName evidence="10">Mannosyltransferase</fullName>
        <ecNumber evidence="10">2.4.1.-</ecNumber>
    </submittedName>
</protein>
<evidence type="ECO:0000256" key="5">
    <source>
        <dbReference type="ARBA" id="ARBA00022692"/>
    </source>
</evidence>
<dbReference type="PANTHER" id="PTHR33908">
    <property type="entry name" value="MANNOSYLTRANSFERASE YKCB-RELATED"/>
    <property type="match status" value="1"/>
</dbReference>
<proteinExistence type="predicted"/>
<feature type="transmembrane region" description="Helical" evidence="8">
    <location>
        <begin position="280"/>
        <end position="297"/>
    </location>
</feature>
<feature type="transmembrane region" description="Helical" evidence="8">
    <location>
        <begin position="110"/>
        <end position="128"/>
    </location>
</feature>
<comment type="subcellular location">
    <subcellularLocation>
        <location evidence="1">Cell membrane</location>
        <topology evidence="1">Multi-pass membrane protein</topology>
    </subcellularLocation>
</comment>
<feature type="transmembrane region" description="Helical" evidence="8">
    <location>
        <begin position="178"/>
        <end position="197"/>
    </location>
</feature>
<keyword evidence="4 10" id="KW-0808">Transferase</keyword>
<dbReference type="GO" id="GO:0005886">
    <property type="term" value="C:plasma membrane"/>
    <property type="evidence" value="ECO:0007669"/>
    <property type="project" value="UniProtKB-SubCell"/>
</dbReference>
<dbReference type="InterPro" id="IPR050297">
    <property type="entry name" value="LipidA_mod_glycosyltrf_83"/>
</dbReference>
<gene>
    <name evidence="10" type="ORF">HNR21_002084</name>
</gene>
<dbReference type="GO" id="GO:0009103">
    <property type="term" value="P:lipopolysaccharide biosynthetic process"/>
    <property type="evidence" value="ECO:0007669"/>
    <property type="project" value="UniProtKB-ARBA"/>
</dbReference>
<dbReference type="GO" id="GO:0010041">
    <property type="term" value="P:response to iron(III) ion"/>
    <property type="evidence" value="ECO:0007669"/>
    <property type="project" value="TreeGrafter"/>
</dbReference>
<reference evidence="10 11" key="1">
    <citation type="submission" date="2020-08" db="EMBL/GenBank/DDBJ databases">
        <title>Sequencing the genomes of 1000 actinobacteria strains.</title>
        <authorList>
            <person name="Klenk H.-P."/>
        </authorList>
    </citation>
    <scope>NUCLEOTIDE SEQUENCE [LARGE SCALE GENOMIC DNA]</scope>
    <source>
        <strain evidence="10 11">DSM 45823</strain>
    </source>
</reference>
<evidence type="ECO:0000256" key="4">
    <source>
        <dbReference type="ARBA" id="ARBA00022679"/>
    </source>
</evidence>
<sequence>MAGISGPSFWLDEAATLSAARRALPDILRMMGHIDLVHGPYYLMMRAWLLLFGDGEFAMRLPSVLATAAAAAGVAVIGRRLASAPTGMTAGLLYAGHPTAVRYAQEARSYAMVTAVAVLATYLLVRAVDSGDRRWLAGYASALVLLALLNLFGVLLIAAHGATLLWWRGRTGRLLTRWAIAVAVSAVAVVPWALATRRQQWQVAWLPRPNAETLGDLGVWLAGSGPLVVVVLVLAGAGLWAAPAGPRALPLVPLAVPWLLAAPVILLLVSLAEPVFSPRYVLYCLPAVALLMGAGLVRLVARRAVAAIAVAALVMLSIGPHVEIRRQDSRPSDARAAAAVLAAHARPGDGLVFLHPNMRWEAAAYPAAYWGLPDLTLRRGPVRVGNIVGEEMVQPSRVRQRLMRHHRVWVICPPKGMPPLRRWTRVLEDTGPYRVLGAWAYKGGHISLLRREAPADPGDARSRPGRGG</sequence>
<evidence type="ECO:0000313" key="11">
    <source>
        <dbReference type="Proteomes" id="UP000539313"/>
    </source>
</evidence>
<feature type="domain" description="Glycosyltransferase RgtA/B/C/D-like" evidence="9">
    <location>
        <begin position="43"/>
        <end position="192"/>
    </location>
</feature>
<name>A0A7W3MWP8_9ACTN</name>
<dbReference type="RefSeq" id="WP_220500115.1">
    <property type="nucleotide sequence ID" value="NZ_JACJII010000001.1"/>
</dbReference>
<evidence type="ECO:0000256" key="3">
    <source>
        <dbReference type="ARBA" id="ARBA00022676"/>
    </source>
</evidence>
<comment type="caution">
    <text evidence="10">The sequence shown here is derived from an EMBL/GenBank/DDBJ whole genome shotgun (WGS) entry which is preliminary data.</text>
</comment>
<organism evidence="10 11">
    <name type="scientific">Thermomonospora cellulosilytica</name>
    <dbReference type="NCBI Taxonomy" id="1411118"/>
    <lineage>
        <taxon>Bacteria</taxon>
        <taxon>Bacillati</taxon>
        <taxon>Actinomycetota</taxon>
        <taxon>Actinomycetes</taxon>
        <taxon>Streptosporangiales</taxon>
        <taxon>Thermomonosporaceae</taxon>
        <taxon>Thermomonospora</taxon>
    </lineage>
</organism>
<dbReference type="EC" id="2.4.1.-" evidence="10"/>
<feature type="transmembrane region" description="Helical" evidence="8">
    <location>
        <begin position="217"/>
        <end position="241"/>
    </location>
</feature>
<keyword evidence="5 8" id="KW-0812">Transmembrane</keyword>
<dbReference type="Pfam" id="PF13231">
    <property type="entry name" value="PMT_2"/>
    <property type="match status" value="1"/>
</dbReference>
<accession>A0A7W3MWP8</accession>